<organism evidence="6 7">
    <name type="scientific">Pseudomonas mangiferae</name>
    <dbReference type="NCBI Taxonomy" id="2593654"/>
    <lineage>
        <taxon>Bacteria</taxon>
        <taxon>Pseudomonadati</taxon>
        <taxon>Pseudomonadota</taxon>
        <taxon>Gammaproteobacteria</taxon>
        <taxon>Pseudomonadales</taxon>
        <taxon>Pseudomonadaceae</taxon>
        <taxon>Pseudomonas</taxon>
    </lineage>
</organism>
<dbReference type="AlphaFoldDB" id="A0A553H4D4"/>
<evidence type="ECO:0000256" key="4">
    <source>
        <dbReference type="ARBA" id="ARBA00023002"/>
    </source>
</evidence>
<dbReference type="InterPro" id="IPR050315">
    <property type="entry name" value="FAD-oxidoreductase_2"/>
</dbReference>
<dbReference type="Proteomes" id="UP000315235">
    <property type="component" value="Unassembled WGS sequence"/>
</dbReference>
<evidence type="ECO:0000256" key="3">
    <source>
        <dbReference type="ARBA" id="ARBA00022827"/>
    </source>
</evidence>
<dbReference type="SUPFAM" id="SSF56425">
    <property type="entry name" value="Succinate dehydrogenase/fumarate reductase flavoprotein, catalytic domain"/>
    <property type="match status" value="1"/>
</dbReference>
<evidence type="ECO:0000259" key="5">
    <source>
        <dbReference type="Pfam" id="PF00890"/>
    </source>
</evidence>
<dbReference type="InterPro" id="IPR027477">
    <property type="entry name" value="Succ_DH/fumarate_Rdtase_cat_sf"/>
</dbReference>
<comment type="caution">
    <text evidence="6">The sequence shown here is derived from an EMBL/GenBank/DDBJ whole genome shotgun (WGS) entry which is preliminary data.</text>
</comment>
<keyword evidence="2" id="KW-0285">Flavoprotein</keyword>
<dbReference type="EMBL" id="VJOY01000001">
    <property type="protein sequence ID" value="TRX76613.1"/>
    <property type="molecule type" value="Genomic_DNA"/>
</dbReference>
<accession>A0A553H4D4</accession>
<dbReference type="RefSeq" id="WP_143486244.1">
    <property type="nucleotide sequence ID" value="NZ_VJOY01000001.1"/>
</dbReference>
<evidence type="ECO:0000313" key="6">
    <source>
        <dbReference type="EMBL" id="TRX76613.1"/>
    </source>
</evidence>
<evidence type="ECO:0000256" key="1">
    <source>
        <dbReference type="ARBA" id="ARBA00001974"/>
    </source>
</evidence>
<proteinExistence type="predicted"/>
<dbReference type="Gene3D" id="3.50.50.60">
    <property type="entry name" value="FAD/NAD(P)-binding domain"/>
    <property type="match status" value="2"/>
</dbReference>
<dbReference type="OrthoDB" id="9813348at2"/>
<sequence>MTTTTPHEVDVLVIGSGAAGMCAAAVARLRGLDVLLVEKTDRFGGTTALSGGGTWVPLNRQGKALGVQDSRERVERYLDQVVGSAAPRALRQAFLDHGPAMLEYLERNTQVKFSGRQYSPDYWSDLDGAGEGGRALDPLEFDGRLLGDQFENLRRPWPEFMAFGGMMVNKTDIDLLLQAKRTRKGFLHALKLLGRFASDRLRGYSRGTRLVLGNALAGRLYKSLLDLGVPLWANAPARELRLEGGRVVGASIERDGQRIEVRARRGVLLATGGFPASPAMRERLLPAPTGAWSAGNEANEGDGLRMALDLGATLGEGRNANNAFYSPVSLMRRDDGSTARFPHLMLDRYKPGVIMVNREGRRFVNEADSYHACGEAQYRTGSVPAWLVCDSRFLARYGLGMVRPQAASLQRFLKAGYLLRGDTLQALGQAMGIDAGGLAATVARYNAHARQGQDPDFGKGHSAYNRYLGDPAQGPNPCLAPLETGPFYAVQVVPGDIGTACGLLTDEQARVLDGEGRPIDGLYAAGNDMNSVMGGHYPGPGITLGPGLTFGYLAACHMAQPAAGDATAGARPQPATALS</sequence>
<dbReference type="PANTHER" id="PTHR43400">
    <property type="entry name" value="FUMARATE REDUCTASE"/>
    <property type="match status" value="1"/>
</dbReference>
<reference evidence="6 7" key="1">
    <citation type="submission" date="2019-07" db="EMBL/GenBank/DDBJ databases">
        <title>Pseudomonas mangiferae sp. nov., isolated from bark of mango tree in Thailand.</title>
        <authorList>
            <person name="Srisuk N."/>
            <person name="Anurat P."/>
        </authorList>
    </citation>
    <scope>NUCLEOTIDE SEQUENCE [LARGE SCALE GENOMIC DNA]</scope>
    <source>
        <strain evidence="6 7">DMKU_BBB3-04</strain>
    </source>
</reference>
<dbReference type="GO" id="GO:0016491">
    <property type="term" value="F:oxidoreductase activity"/>
    <property type="evidence" value="ECO:0007669"/>
    <property type="project" value="UniProtKB-KW"/>
</dbReference>
<name>A0A553H4D4_9PSED</name>
<keyword evidence="4" id="KW-0560">Oxidoreductase</keyword>
<keyword evidence="3" id="KW-0274">FAD</keyword>
<evidence type="ECO:0000313" key="7">
    <source>
        <dbReference type="Proteomes" id="UP000315235"/>
    </source>
</evidence>
<dbReference type="InterPro" id="IPR003953">
    <property type="entry name" value="FAD-dep_OxRdtase_2_FAD-bd"/>
</dbReference>
<keyword evidence="7" id="KW-1185">Reference proteome</keyword>
<dbReference type="PANTHER" id="PTHR43400:SF10">
    <property type="entry name" value="3-OXOSTEROID 1-DEHYDROGENASE"/>
    <property type="match status" value="1"/>
</dbReference>
<dbReference type="GO" id="GO:0008202">
    <property type="term" value="P:steroid metabolic process"/>
    <property type="evidence" value="ECO:0007669"/>
    <property type="project" value="UniProtKB-ARBA"/>
</dbReference>
<feature type="domain" description="FAD-dependent oxidoreductase 2 FAD-binding" evidence="5">
    <location>
        <begin position="10"/>
        <end position="544"/>
    </location>
</feature>
<dbReference type="Pfam" id="PF00890">
    <property type="entry name" value="FAD_binding_2"/>
    <property type="match status" value="1"/>
</dbReference>
<evidence type="ECO:0000256" key="2">
    <source>
        <dbReference type="ARBA" id="ARBA00022630"/>
    </source>
</evidence>
<gene>
    <name evidence="6" type="ORF">FM069_00900</name>
</gene>
<protein>
    <submittedName>
        <fullName evidence="6">FAD-dependent oxidoreductase</fullName>
    </submittedName>
</protein>
<dbReference type="SUPFAM" id="SSF51905">
    <property type="entry name" value="FAD/NAD(P)-binding domain"/>
    <property type="match status" value="1"/>
</dbReference>
<comment type="cofactor">
    <cofactor evidence="1">
        <name>FAD</name>
        <dbReference type="ChEBI" id="CHEBI:57692"/>
    </cofactor>
</comment>
<dbReference type="InterPro" id="IPR036188">
    <property type="entry name" value="FAD/NAD-bd_sf"/>
</dbReference>